<dbReference type="Gene3D" id="1.20.1740.10">
    <property type="entry name" value="Amino acid/polyamine transporter I"/>
    <property type="match status" value="1"/>
</dbReference>
<dbReference type="HOGENOM" id="CLU_007946_12_1_1"/>
<evidence type="ECO:0000259" key="9">
    <source>
        <dbReference type="Pfam" id="PF00324"/>
    </source>
</evidence>
<evidence type="ECO:0000256" key="4">
    <source>
        <dbReference type="ARBA" id="ARBA00022970"/>
    </source>
</evidence>
<evidence type="ECO:0000256" key="1">
    <source>
        <dbReference type="ARBA" id="ARBA00004141"/>
    </source>
</evidence>
<dbReference type="FunFam" id="1.20.1740.10:FF:000006">
    <property type="entry name" value="General amino acid permease"/>
    <property type="match status" value="1"/>
</dbReference>
<dbReference type="STRING" id="1182542.W9XDG3"/>
<feature type="transmembrane region" description="Helical" evidence="8">
    <location>
        <begin position="396"/>
        <end position="425"/>
    </location>
</feature>
<organism evidence="10 11">
    <name type="scientific">Capronia epimyces CBS 606.96</name>
    <dbReference type="NCBI Taxonomy" id="1182542"/>
    <lineage>
        <taxon>Eukaryota</taxon>
        <taxon>Fungi</taxon>
        <taxon>Dikarya</taxon>
        <taxon>Ascomycota</taxon>
        <taxon>Pezizomycotina</taxon>
        <taxon>Eurotiomycetes</taxon>
        <taxon>Chaetothyriomycetidae</taxon>
        <taxon>Chaetothyriales</taxon>
        <taxon>Herpotrichiellaceae</taxon>
        <taxon>Capronia</taxon>
    </lineage>
</organism>
<feature type="transmembrane region" description="Helical" evidence="8">
    <location>
        <begin position="152"/>
        <end position="170"/>
    </location>
</feature>
<feature type="transmembrane region" description="Helical" evidence="8">
    <location>
        <begin position="371"/>
        <end position="390"/>
    </location>
</feature>
<keyword evidence="3 8" id="KW-0812">Transmembrane</keyword>
<dbReference type="RefSeq" id="XP_007737708.1">
    <property type="nucleotide sequence ID" value="XM_007739518.1"/>
</dbReference>
<dbReference type="GO" id="GO:0015171">
    <property type="term" value="F:amino acid transmembrane transporter activity"/>
    <property type="evidence" value="ECO:0007669"/>
    <property type="project" value="TreeGrafter"/>
</dbReference>
<dbReference type="PANTHER" id="PTHR43341:SF1">
    <property type="entry name" value="GENERAL AMINO-ACID PERMEASE GAP1"/>
    <property type="match status" value="1"/>
</dbReference>
<feature type="transmembrane region" description="Helical" evidence="8">
    <location>
        <begin position="43"/>
        <end position="67"/>
    </location>
</feature>
<evidence type="ECO:0000256" key="5">
    <source>
        <dbReference type="ARBA" id="ARBA00022989"/>
    </source>
</evidence>
<keyword evidence="2" id="KW-0813">Transport</keyword>
<evidence type="ECO:0000313" key="10">
    <source>
        <dbReference type="EMBL" id="EXJ78263.1"/>
    </source>
</evidence>
<evidence type="ECO:0000256" key="6">
    <source>
        <dbReference type="ARBA" id="ARBA00023136"/>
    </source>
</evidence>
<name>W9XDG3_9EURO</name>
<dbReference type="Pfam" id="PF00324">
    <property type="entry name" value="AA_permease"/>
    <property type="match status" value="1"/>
</dbReference>
<accession>W9XDG3</accession>
<feature type="transmembrane region" description="Helical" evidence="8">
    <location>
        <begin position="232"/>
        <end position="254"/>
    </location>
</feature>
<feature type="transmembrane region" description="Helical" evidence="8">
    <location>
        <begin position="446"/>
        <end position="466"/>
    </location>
</feature>
<comment type="caution">
    <text evidence="10">The sequence shown here is derived from an EMBL/GenBank/DDBJ whole genome shotgun (WGS) entry which is preliminary data.</text>
</comment>
<feature type="transmembrane region" description="Helical" evidence="8">
    <location>
        <begin position="124"/>
        <end position="146"/>
    </location>
</feature>
<dbReference type="AlphaFoldDB" id="W9XDG3"/>
<feature type="transmembrane region" description="Helical" evidence="8">
    <location>
        <begin position="478"/>
        <end position="498"/>
    </location>
</feature>
<evidence type="ECO:0000256" key="2">
    <source>
        <dbReference type="ARBA" id="ARBA00022448"/>
    </source>
</evidence>
<dbReference type="GO" id="GO:0016020">
    <property type="term" value="C:membrane"/>
    <property type="evidence" value="ECO:0007669"/>
    <property type="project" value="UniProtKB-SubCell"/>
</dbReference>
<evidence type="ECO:0000256" key="7">
    <source>
        <dbReference type="SAM" id="MobiDB-lite"/>
    </source>
</evidence>
<feature type="compositionally biased region" description="Basic and acidic residues" evidence="7">
    <location>
        <begin position="11"/>
        <end position="21"/>
    </location>
</feature>
<feature type="transmembrane region" description="Helical" evidence="8">
    <location>
        <begin position="177"/>
        <end position="198"/>
    </location>
</feature>
<sequence length="537" mass="58734">MITTDPATKMVKVDESARSEDTENGSIVHAPHQMKRHLSRRHINMIGLAGMIGTGLFLASGSALAVAGPLGALLGYLLMSALTASVSLSLGEISAFMPVTGGFVRHASKFIQPAIGAATGWNYWYLMAITGPAELSAAATLINFWHPGVNAAVWYTVFIIPIVLMSYCGVRVYGESEVFFSIIKIILIIGLIIGGLVVDLGGSPTHDRIGFRYWKDPGPFNAHLVPGNTGKFLGFLSTLISAAYAFCNIQVVALTGAETKNPRKLIPEAMKMTFWRIILFYVLSIFIVGMLVPYNDPNLGNSSGTAQQSPFVIAFEKVGIRVLPSVINAALITSAFSCGAAVTFLASRVLYGLAEEGQAPRALLKINRFGAPYVAVSASVLFLPLVYLSLGSNSSVVFGWFVNIATVAALIAWLIMQITYLRFFYAMKVQGISRDRLPYKSPFQPYMAWTTMSVLAIIILISGYSVFIHGNWNTNNFLVSYIGIPIFLVLWLGAWLFINRAAIPPLRDVDLSEMQIIEREREVQPEEKALPWYRVLI</sequence>
<feature type="transmembrane region" description="Helical" evidence="8">
    <location>
        <begin position="274"/>
        <end position="294"/>
    </location>
</feature>
<protein>
    <recommendedName>
        <fullName evidence="9">Amino acid permease/ SLC12A domain-containing protein</fullName>
    </recommendedName>
</protein>
<evidence type="ECO:0000256" key="3">
    <source>
        <dbReference type="ARBA" id="ARBA00022692"/>
    </source>
</evidence>
<comment type="subcellular location">
    <subcellularLocation>
        <location evidence="1">Membrane</location>
        <topology evidence="1">Multi-pass membrane protein</topology>
    </subcellularLocation>
</comment>
<dbReference type="GeneID" id="19173508"/>
<keyword evidence="6 8" id="KW-0472">Membrane</keyword>
<keyword evidence="11" id="KW-1185">Reference proteome</keyword>
<dbReference type="Proteomes" id="UP000019478">
    <property type="component" value="Unassembled WGS sequence"/>
</dbReference>
<dbReference type="InterPro" id="IPR050524">
    <property type="entry name" value="APC_YAT"/>
</dbReference>
<dbReference type="PIRSF" id="PIRSF006060">
    <property type="entry name" value="AA_transporter"/>
    <property type="match status" value="1"/>
</dbReference>
<dbReference type="eggNOG" id="KOG1286">
    <property type="taxonomic scope" value="Eukaryota"/>
</dbReference>
<reference evidence="10 11" key="1">
    <citation type="submission" date="2013-03" db="EMBL/GenBank/DDBJ databases">
        <title>The Genome Sequence of Capronia epimyces CBS 606.96.</title>
        <authorList>
            <consortium name="The Broad Institute Genomics Platform"/>
            <person name="Cuomo C."/>
            <person name="de Hoog S."/>
            <person name="Gorbushina A."/>
            <person name="Walker B."/>
            <person name="Young S.K."/>
            <person name="Zeng Q."/>
            <person name="Gargeya S."/>
            <person name="Fitzgerald M."/>
            <person name="Haas B."/>
            <person name="Abouelleil A."/>
            <person name="Allen A.W."/>
            <person name="Alvarado L."/>
            <person name="Arachchi H.M."/>
            <person name="Berlin A.M."/>
            <person name="Chapman S.B."/>
            <person name="Gainer-Dewar J."/>
            <person name="Goldberg J."/>
            <person name="Griggs A."/>
            <person name="Gujja S."/>
            <person name="Hansen M."/>
            <person name="Howarth C."/>
            <person name="Imamovic A."/>
            <person name="Ireland A."/>
            <person name="Larimer J."/>
            <person name="McCowan C."/>
            <person name="Murphy C."/>
            <person name="Pearson M."/>
            <person name="Poon T.W."/>
            <person name="Priest M."/>
            <person name="Roberts A."/>
            <person name="Saif S."/>
            <person name="Shea T."/>
            <person name="Sisk P."/>
            <person name="Sykes S."/>
            <person name="Wortman J."/>
            <person name="Nusbaum C."/>
            <person name="Birren B."/>
        </authorList>
    </citation>
    <scope>NUCLEOTIDE SEQUENCE [LARGE SCALE GENOMIC DNA]</scope>
    <source>
        <strain evidence="10 11">CBS 606.96</strain>
    </source>
</reference>
<gene>
    <name evidence="10" type="ORF">A1O3_09424</name>
</gene>
<evidence type="ECO:0000256" key="8">
    <source>
        <dbReference type="SAM" id="Phobius"/>
    </source>
</evidence>
<feature type="domain" description="Amino acid permease/ SLC12A" evidence="9">
    <location>
        <begin position="42"/>
        <end position="500"/>
    </location>
</feature>
<dbReference type="PANTHER" id="PTHR43341">
    <property type="entry name" value="AMINO ACID PERMEASE"/>
    <property type="match status" value="1"/>
</dbReference>
<dbReference type="InterPro" id="IPR004841">
    <property type="entry name" value="AA-permease/SLC12A_dom"/>
</dbReference>
<proteinExistence type="predicted"/>
<dbReference type="EMBL" id="AMGY01000009">
    <property type="protein sequence ID" value="EXJ78263.1"/>
    <property type="molecule type" value="Genomic_DNA"/>
</dbReference>
<evidence type="ECO:0000313" key="11">
    <source>
        <dbReference type="Proteomes" id="UP000019478"/>
    </source>
</evidence>
<keyword evidence="5 8" id="KW-1133">Transmembrane helix</keyword>
<feature type="transmembrane region" description="Helical" evidence="8">
    <location>
        <begin position="73"/>
        <end position="104"/>
    </location>
</feature>
<dbReference type="OrthoDB" id="3900342at2759"/>
<keyword evidence="4" id="KW-0029">Amino-acid transport</keyword>
<feature type="region of interest" description="Disordered" evidence="7">
    <location>
        <begin position="1"/>
        <end position="24"/>
    </location>
</feature>